<reference evidence="2 3" key="1">
    <citation type="journal article" date="2015" name="Nature">
        <title>rRNA introns, odd ribosomes, and small enigmatic genomes across a large radiation of phyla.</title>
        <authorList>
            <person name="Brown C.T."/>
            <person name="Hug L.A."/>
            <person name="Thomas B.C."/>
            <person name="Sharon I."/>
            <person name="Castelle C.J."/>
            <person name="Singh A."/>
            <person name="Wilkins M.J."/>
            <person name="Williams K.H."/>
            <person name="Banfield J.F."/>
        </authorList>
    </citation>
    <scope>NUCLEOTIDE SEQUENCE [LARGE SCALE GENOMIC DNA]</scope>
</reference>
<proteinExistence type="predicted"/>
<feature type="non-terminal residue" evidence="2">
    <location>
        <position position="1"/>
    </location>
</feature>
<evidence type="ECO:0000313" key="2">
    <source>
        <dbReference type="EMBL" id="KKW16963.1"/>
    </source>
</evidence>
<dbReference type="InterPro" id="IPR029069">
    <property type="entry name" value="HotDog_dom_sf"/>
</dbReference>
<evidence type="ECO:0000256" key="1">
    <source>
        <dbReference type="SAM" id="MobiDB-lite"/>
    </source>
</evidence>
<feature type="compositionally biased region" description="Low complexity" evidence="1">
    <location>
        <begin position="140"/>
        <end position="149"/>
    </location>
</feature>
<dbReference type="SUPFAM" id="SSF54637">
    <property type="entry name" value="Thioesterase/thiol ester dehydrase-isomerase"/>
    <property type="match status" value="2"/>
</dbReference>
<dbReference type="Proteomes" id="UP000033982">
    <property type="component" value="Unassembled WGS sequence"/>
</dbReference>
<feature type="region of interest" description="Disordered" evidence="1">
    <location>
        <begin position="127"/>
        <end position="158"/>
    </location>
</feature>
<accession>A0A0G1WDX2</accession>
<organism evidence="2 3">
    <name type="scientific">Candidatus Magasanikbacteria bacterium GW2011_GWA2_50_22</name>
    <dbReference type="NCBI Taxonomy" id="1619043"/>
    <lineage>
        <taxon>Bacteria</taxon>
        <taxon>Candidatus Magasanikiibacteriota</taxon>
    </lineage>
</organism>
<name>A0A0G1WDX2_9BACT</name>
<dbReference type="EMBL" id="LCQN01000013">
    <property type="protein sequence ID" value="KKW16963.1"/>
    <property type="molecule type" value="Genomic_DNA"/>
</dbReference>
<evidence type="ECO:0000313" key="3">
    <source>
        <dbReference type="Proteomes" id="UP000033982"/>
    </source>
</evidence>
<protein>
    <submittedName>
        <fullName evidence="2">Uncharacterized protein</fullName>
    </submittedName>
</protein>
<dbReference type="Gene3D" id="3.10.129.10">
    <property type="entry name" value="Hotdog Thioesterase"/>
    <property type="match status" value="2"/>
</dbReference>
<gene>
    <name evidence="2" type="ORF">UY58_C0013G0001</name>
</gene>
<comment type="caution">
    <text evidence="2">The sequence shown here is derived from an EMBL/GenBank/DDBJ whole genome shotgun (WGS) entry which is preliminary data.</text>
</comment>
<dbReference type="AlphaFoldDB" id="A0A0G1WDX2"/>
<sequence length="262" mass="29312">EAGYKGVFAPYTMLQTYSGSANWQPGQPTLWRRSQPDFTLRAQVEQGEIPQPGTHGFATDVEIEYFQPLYLGERVSVRERRLLNVNPKRTSVGDGAFLTWESRFCNQRGDLVGVARTSQYLYVPHPRREGKTVSEEQGEAKAASASGAGTDVPEWGSDPRSDWSTQLFFEDVKEGDDVSRVAFPITIQRLVMEAGANRDFNGIHHNREIARSHGAPDMFCNNFFLQGMQQDGQNLVELKMWSENSRGISVGPGPVLVMLPSR</sequence>